<dbReference type="InterPro" id="IPR001498">
    <property type="entry name" value="Impact_N"/>
</dbReference>
<dbReference type="PANTHER" id="PTHR16301">
    <property type="entry name" value="IMPACT-RELATED"/>
    <property type="match status" value="1"/>
</dbReference>
<dbReference type="GO" id="GO:0005840">
    <property type="term" value="C:ribosome"/>
    <property type="evidence" value="ECO:0007669"/>
    <property type="project" value="UniProtKB-KW"/>
</dbReference>
<reference evidence="3" key="1">
    <citation type="submission" date="2023-03" db="EMBL/GenBank/DDBJ databases">
        <title>Massive genome expansion in bonnet fungi (Mycena s.s.) driven by repeated elements and novel gene families across ecological guilds.</title>
        <authorList>
            <consortium name="Lawrence Berkeley National Laboratory"/>
            <person name="Harder C.B."/>
            <person name="Miyauchi S."/>
            <person name="Viragh M."/>
            <person name="Kuo A."/>
            <person name="Thoen E."/>
            <person name="Andreopoulos B."/>
            <person name="Lu D."/>
            <person name="Skrede I."/>
            <person name="Drula E."/>
            <person name="Henrissat B."/>
            <person name="Morin E."/>
            <person name="Kohler A."/>
            <person name="Barry K."/>
            <person name="LaButti K."/>
            <person name="Morin E."/>
            <person name="Salamov A."/>
            <person name="Lipzen A."/>
            <person name="Mereny Z."/>
            <person name="Hegedus B."/>
            <person name="Baldrian P."/>
            <person name="Stursova M."/>
            <person name="Weitz H."/>
            <person name="Taylor A."/>
            <person name="Grigoriev I.V."/>
            <person name="Nagy L.G."/>
            <person name="Martin F."/>
            <person name="Kauserud H."/>
        </authorList>
    </citation>
    <scope>NUCLEOTIDE SEQUENCE</scope>
    <source>
        <strain evidence="3">9284</strain>
    </source>
</reference>
<keyword evidence="4" id="KW-1185">Reference proteome</keyword>
<dbReference type="Gene3D" id="3.30.230.30">
    <property type="entry name" value="Impact, N-terminal domain"/>
    <property type="match status" value="1"/>
</dbReference>
<proteinExistence type="inferred from homology"/>
<dbReference type="GO" id="GO:0006446">
    <property type="term" value="P:regulation of translational initiation"/>
    <property type="evidence" value="ECO:0007669"/>
    <property type="project" value="TreeGrafter"/>
</dbReference>
<dbReference type="InterPro" id="IPR020568">
    <property type="entry name" value="Ribosomal_Su5_D2-typ_SF"/>
</dbReference>
<dbReference type="InterPro" id="IPR023582">
    <property type="entry name" value="Impact"/>
</dbReference>
<comment type="caution">
    <text evidence="3">The sequence shown here is derived from an EMBL/GenBank/DDBJ whole genome shotgun (WGS) entry which is preliminary data.</text>
</comment>
<dbReference type="GO" id="GO:0005737">
    <property type="term" value="C:cytoplasm"/>
    <property type="evidence" value="ECO:0007669"/>
    <property type="project" value="TreeGrafter"/>
</dbReference>
<dbReference type="PANTHER" id="PTHR16301:SF25">
    <property type="entry name" value="PROTEIN IMPACT"/>
    <property type="match status" value="1"/>
</dbReference>
<evidence type="ECO:0000313" key="4">
    <source>
        <dbReference type="Proteomes" id="UP001221142"/>
    </source>
</evidence>
<comment type="similarity">
    <text evidence="1">Belongs to the IMPACT family.</text>
</comment>
<sequence>MYQYYLRPPPSWAASLRRPYATFDQGHWPNPLHASSPLTDRKSTFLAYASVLTDPATFPEFLANLRALPGTNIKRATHCMYAFRAAGVAHQSDGGEGGSGDRLARLLQLSGSEDVVVVVWRWYGGVKLGSDRWKCISKVAMEALDKGGFRHGPEEQEQRKKKKR</sequence>
<accession>A0AAD7CFT7</accession>
<feature type="domain" description="Impact N-terminal" evidence="2">
    <location>
        <begin position="41"/>
        <end position="144"/>
    </location>
</feature>
<dbReference type="InterPro" id="IPR036956">
    <property type="entry name" value="Impact_N_sf"/>
</dbReference>
<protein>
    <submittedName>
        <fullName evidence="3">Ribosomal protein S5 domain 2-type protein</fullName>
    </submittedName>
</protein>
<name>A0AAD7CFT7_9AGAR</name>
<organism evidence="3 4">
    <name type="scientific">Roridomyces roridus</name>
    <dbReference type="NCBI Taxonomy" id="1738132"/>
    <lineage>
        <taxon>Eukaryota</taxon>
        <taxon>Fungi</taxon>
        <taxon>Dikarya</taxon>
        <taxon>Basidiomycota</taxon>
        <taxon>Agaricomycotina</taxon>
        <taxon>Agaricomycetes</taxon>
        <taxon>Agaricomycetidae</taxon>
        <taxon>Agaricales</taxon>
        <taxon>Marasmiineae</taxon>
        <taxon>Mycenaceae</taxon>
        <taxon>Roridomyces</taxon>
    </lineage>
</organism>
<dbReference type="Proteomes" id="UP001221142">
    <property type="component" value="Unassembled WGS sequence"/>
</dbReference>
<dbReference type="Pfam" id="PF01205">
    <property type="entry name" value="Impact_N"/>
    <property type="match status" value="1"/>
</dbReference>
<evidence type="ECO:0000313" key="3">
    <source>
        <dbReference type="EMBL" id="KAJ7647606.1"/>
    </source>
</evidence>
<dbReference type="AlphaFoldDB" id="A0AAD7CFT7"/>
<dbReference type="GO" id="GO:0140469">
    <property type="term" value="P:GCN2-mediated signaling"/>
    <property type="evidence" value="ECO:0007669"/>
    <property type="project" value="TreeGrafter"/>
</dbReference>
<keyword evidence="3" id="KW-0689">Ribosomal protein</keyword>
<evidence type="ECO:0000259" key="2">
    <source>
        <dbReference type="Pfam" id="PF01205"/>
    </source>
</evidence>
<keyword evidence="3" id="KW-0687">Ribonucleoprotein</keyword>
<dbReference type="EMBL" id="JARKIF010000002">
    <property type="protein sequence ID" value="KAJ7647606.1"/>
    <property type="molecule type" value="Genomic_DNA"/>
</dbReference>
<dbReference type="SUPFAM" id="SSF54211">
    <property type="entry name" value="Ribosomal protein S5 domain 2-like"/>
    <property type="match status" value="1"/>
</dbReference>
<gene>
    <name evidence="3" type="ORF">FB45DRAFT_204135</name>
</gene>
<evidence type="ECO:0000256" key="1">
    <source>
        <dbReference type="ARBA" id="ARBA00007665"/>
    </source>
</evidence>